<keyword evidence="2" id="KW-1133">Transmembrane helix</keyword>
<proteinExistence type="predicted"/>
<evidence type="ECO:0000256" key="1">
    <source>
        <dbReference type="SAM" id="MobiDB-lite"/>
    </source>
</evidence>
<feature type="region of interest" description="Disordered" evidence="1">
    <location>
        <begin position="59"/>
        <end position="91"/>
    </location>
</feature>
<feature type="transmembrane region" description="Helical" evidence="2">
    <location>
        <begin position="35"/>
        <end position="55"/>
    </location>
</feature>
<evidence type="ECO:0000313" key="4">
    <source>
        <dbReference type="Proteomes" id="UP001234178"/>
    </source>
</evidence>
<comment type="caution">
    <text evidence="3">The sequence shown here is derived from an EMBL/GenBank/DDBJ whole genome shotgun (WGS) entry which is preliminary data.</text>
</comment>
<feature type="region of interest" description="Disordered" evidence="1">
    <location>
        <begin position="1"/>
        <end position="22"/>
    </location>
</feature>
<feature type="compositionally biased region" description="Basic residues" evidence="1">
    <location>
        <begin position="78"/>
        <end position="91"/>
    </location>
</feature>
<keyword evidence="2" id="KW-0472">Membrane</keyword>
<protein>
    <submittedName>
        <fullName evidence="3">Uncharacterized protein</fullName>
    </submittedName>
</protein>
<evidence type="ECO:0000313" key="3">
    <source>
        <dbReference type="EMBL" id="KAK4022006.1"/>
    </source>
</evidence>
<accession>A0ABR0AA52</accession>
<gene>
    <name evidence="3" type="ORF">OUZ56_007493</name>
</gene>
<feature type="compositionally biased region" description="Basic and acidic residues" evidence="1">
    <location>
        <begin position="68"/>
        <end position="77"/>
    </location>
</feature>
<keyword evidence="2" id="KW-0812">Transmembrane</keyword>
<name>A0ABR0AA52_9CRUS</name>
<evidence type="ECO:0000256" key="2">
    <source>
        <dbReference type="SAM" id="Phobius"/>
    </source>
</evidence>
<sequence length="91" mass="10562">MGDDGSDDEVGRQEGEKSKREVEEAYNSIVHKYRFFVFLLSVFSVRDFVLTSRSFRRDCRPKKKTNRKGPEDCDDVVRKKKKKRGASKTVG</sequence>
<reference evidence="3 4" key="1">
    <citation type="journal article" date="2023" name="Nucleic Acids Res.">
        <title>The hologenome of Daphnia magna reveals possible DNA methylation and microbiome-mediated evolution of the host genome.</title>
        <authorList>
            <person name="Chaturvedi A."/>
            <person name="Li X."/>
            <person name="Dhandapani V."/>
            <person name="Marshall H."/>
            <person name="Kissane S."/>
            <person name="Cuenca-Cambronero M."/>
            <person name="Asole G."/>
            <person name="Calvet F."/>
            <person name="Ruiz-Romero M."/>
            <person name="Marangio P."/>
            <person name="Guigo R."/>
            <person name="Rago D."/>
            <person name="Mirbahai L."/>
            <person name="Eastwood N."/>
            <person name="Colbourne J.K."/>
            <person name="Zhou J."/>
            <person name="Mallon E."/>
            <person name="Orsini L."/>
        </authorList>
    </citation>
    <scope>NUCLEOTIDE SEQUENCE [LARGE SCALE GENOMIC DNA]</scope>
    <source>
        <strain evidence="3">LRV0_1</strain>
    </source>
</reference>
<dbReference type="Proteomes" id="UP001234178">
    <property type="component" value="Unassembled WGS sequence"/>
</dbReference>
<keyword evidence="4" id="KW-1185">Reference proteome</keyword>
<organism evidence="3 4">
    <name type="scientific">Daphnia magna</name>
    <dbReference type="NCBI Taxonomy" id="35525"/>
    <lineage>
        <taxon>Eukaryota</taxon>
        <taxon>Metazoa</taxon>
        <taxon>Ecdysozoa</taxon>
        <taxon>Arthropoda</taxon>
        <taxon>Crustacea</taxon>
        <taxon>Branchiopoda</taxon>
        <taxon>Diplostraca</taxon>
        <taxon>Cladocera</taxon>
        <taxon>Anomopoda</taxon>
        <taxon>Daphniidae</taxon>
        <taxon>Daphnia</taxon>
    </lineage>
</organism>
<dbReference type="EMBL" id="JAOYFB010000037">
    <property type="protein sequence ID" value="KAK4022006.1"/>
    <property type="molecule type" value="Genomic_DNA"/>
</dbReference>
<feature type="compositionally biased region" description="Basic and acidic residues" evidence="1">
    <location>
        <begin position="9"/>
        <end position="22"/>
    </location>
</feature>